<dbReference type="AlphaFoldDB" id="A0A8K0T6H0"/>
<evidence type="ECO:0000256" key="5">
    <source>
        <dbReference type="ARBA" id="ARBA00023128"/>
    </source>
</evidence>
<dbReference type="PANTHER" id="PTHR28184:SF1">
    <property type="entry name" value="LARGE RIBOSOMAL SUBUNIT PROTEIN ML67"/>
    <property type="match status" value="1"/>
</dbReference>
<evidence type="ECO:0000256" key="7">
    <source>
        <dbReference type="ARBA" id="ARBA00023274"/>
    </source>
</evidence>
<dbReference type="PANTHER" id="PTHR28184">
    <property type="entry name" value="MITOCHONDRIAL HOMOLOGOUS RECOMBINATION PROTEIN 1"/>
    <property type="match status" value="1"/>
</dbReference>
<accession>A0A8K0T6H0</accession>
<evidence type="ECO:0000256" key="3">
    <source>
        <dbReference type="ARBA" id="ARBA00022980"/>
    </source>
</evidence>
<dbReference type="EMBL" id="JAGPXD010000006">
    <property type="protein sequence ID" value="KAH7349916.1"/>
    <property type="molecule type" value="Genomic_DNA"/>
</dbReference>
<feature type="compositionally biased region" description="Basic and acidic residues" evidence="9">
    <location>
        <begin position="275"/>
        <end position="286"/>
    </location>
</feature>
<keyword evidence="6" id="KW-0804">Transcription</keyword>
<feature type="region of interest" description="Disordered" evidence="9">
    <location>
        <begin position="260"/>
        <end position="286"/>
    </location>
</feature>
<evidence type="ECO:0000256" key="4">
    <source>
        <dbReference type="ARBA" id="ARBA00023015"/>
    </source>
</evidence>
<protein>
    <recommendedName>
        <fullName evidence="8">Large ribosomal subunit protein mL67</fullName>
    </recommendedName>
</protein>
<organism evidence="10 11">
    <name type="scientific">Plectosphaerella cucumerina</name>
    <dbReference type="NCBI Taxonomy" id="40658"/>
    <lineage>
        <taxon>Eukaryota</taxon>
        <taxon>Fungi</taxon>
        <taxon>Dikarya</taxon>
        <taxon>Ascomycota</taxon>
        <taxon>Pezizomycotina</taxon>
        <taxon>Sordariomycetes</taxon>
        <taxon>Hypocreomycetidae</taxon>
        <taxon>Glomerellales</taxon>
        <taxon>Plectosphaerellaceae</taxon>
        <taxon>Plectosphaerella</taxon>
    </lineage>
</organism>
<keyword evidence="7" id="KW-0687">Ribonucleoprotein</keyword>
<dbReference type="GO" id="GO:0000150">
    <property type="term" value="F:DNA strand exchange activity"/>
    <property type="evidence" value="ECO:0007669"/>
    <property type="project" value="InterPro"/>
</dbReference>
<feature type="compositionally biased region" description="Acidic residues" evidence="9">
    <location>
        <begin position="261"/>
        <end position="271"/>
    </location>
</feature>
<dbReference type="InterPro" id="IPR024629">
    <property type="entry name" value="Ribosomal_mL67"/>
</dbReference>
<keyword evidence="11" id="KW-1185">Reference proteome</keyword>
<comment type="caution">
    <text evidence="10">The sequence shown here is derived from an EMBL/GenBank/DDBJ whole genome shotgun (WGS) entry which is preliminary data.</text>
</comment>
<dbReference type="Pfam" id="PF12829">
    <property type="entry name" value="Mhr1"/>
    <property type="match status" value="1"/>
</dbReference>
<dbReference type="OrthoDB" id="5333655at2759"/>
<dbReference type="GO" id="GO:0003697">
    <property type="term" value="F:single-stranded DNA binding"/>
    <property type="evidence" value="ECO:0007669"/>
    <property type="project" value="InterPro"/>
</dbReference>
<dbReference type="GO" id="GO:0003735">
    <property type="term" value="F:structural constituent of ribosome"/>
    <property type="evidence" value="ECO:0007669"/>
    <property type="project" value="TreeGrafter"/>
</dbReference>
<proteinExistence type="inferred from homology"/>
<dbReference type="GO" id="GO:0005840">
    <property type="term" value="C:ribosome"/>
    <property type="evidence" value="ECO:0007669"/>
    <property type="project" value="UniProtKB-KW"/>
</dbReference>
<evidence type="ECO:0000313" key="10">
    <source>
        <dbReference type="EMBL" id="KAH7349916.1"/>
    </source>
</evidence>
<evidence type="ECO:0000256" key="2">
    <source>
        <dbReference type="ARBA" id="ARBA00010741"/>
    </source>
</evidence>
<evidence type="ECO:0000256" key="8">
    <source>
        <dbReference type="ARBA" id="ARBA00035185"/>
    </source>
</evidence>
<sequence length="286" mass="32274">MNSLPVFRLSQLSVSVSKTTVRHGSMLPRRRTAKPELSNFPAGHGEQIWVWNHMNTKQVIYSHTKSVKANHAMKQLPFIAKKSKPSKLRRDLWAPMALIQFPPGAGVVGQNAFQKLREFRKRHELEWSDDVLYKTEEKKGFPDEKQRTCRTRVERGHAVHAQRANAIADIAAVLAGRGRGNRLWLNAEEVALLAEGKEDLRGARWSKMGPAKHLPDGRTLLVDTKVYWKNQDDVNYAEKWSDNVVHESLEEFEARQAAEAAEAEAEAEVVGEEAAVEKPAEEATKA</sequence>
<reference evidence="10" key="1">
    <citation type="journal article" date="2021" name="Nat. Commun.">
        <title>Genetic determinants of endophytism in the Arabidopsis root mycobiome.</title>
        <authorList>
            <person name="Mesny F."/>
            <person name="Miyauchi S."/>
            <person name="Thiergart T."/>
            <person name="Pickel B."/>
            <person name="Atanasova L."/>
            <person name="Karlsson M."/>
            <person name="Huettel B."/>
            <person name="Barry K.W."/>
            <person name="Haridas S."/>
            <person name="Chen C."/>
            <person name="Bauer D."/>
            <person name="Andreopoulos W."/>
            <person name="Pangilinan J."/>
            <person name="LaButti K."/>
            <person name="Riley R."/>
            <person name="Lipzen A."/>
            <person name="Clum A."/>
            <person name="Drula E."/>
            <person name="Henrissat B."/>
            <person name="Kohler A."/>
            <person name="Grigoriev I.V."/>
            <person name="Martin F.M."/>
            <person name="Hacquard S."/>
        </authorList>
    </citation>
    <scope>NUCLEOTIDE SEQUENCE</scope>
    <source>
        <strain evidence="10">MPI-CAGE-AT-0016</strain>
    </source>
</reference>
<evidence type="ECO:0000256" key="6">
    <source>
        <dbReference type="ARBA" id="ARBA00023163"/>
    </source>
</evidence>
<keyword evidence="5" id="KW-0496">Mitochondrion</keyword>
<name>A0A8K0T6H0_9PEZI</name>
<dbReference type="Proteomes" id="UP000813385">
    <property type="component" value="Unassembled WGS sequence"/>
</dbReference>
<evidence type="ECO:0000313" key="11">
    <source>
        <dbReference type="Proteomes" id="UP000813385"/>
    </source>
</evidence>
<keyword evidence="3" id="KW-0689">Ribosomal protein</keyword>
<keyword evidence="4" id="KW-0805">Transcription regulation</keyword>
<evidence type="ECO:0000256" key="1">
    <source>
        <dbReference type="ARBA" id="ARBA00004173"/>
    </source>
</evidence>
<dbReference type="GO" id="GO:0005739">
    <property type="term" value="C:mitochondrion"/>
    <property type="evidence" value="ECO:0007669"/>
    <property type="project" value="UniProtKB-SubCell"/>
</dbReference>
<gene>
    <name evidence="10" type="ORF">B0T11DRAFT_321715</name>
</gene>
<evidence type="ECO:0000256" key="9">
    <source>
        <dbReference type="SAM" id="MobiDB-lite"/>
    </source>
</evidence>
<comment type="subcellular location">
    <subcellularLocation>
        <location evidence="1">Mitochondrion</location>
    </subcellularLocation>
</comment>
<dbReference type="GO" id="GO:1990904">
    <property type="term" value="C:ribonucleoprotein complex"/>
    <property type="evidence" value="ECO:0007669"/>
    <property type="project" value="UniProtKB-KW"/>
</dbReference>
<comment type="similarity">
    <text evidence="2">Belongs to the mitochondrion-specific ribosomal protein mL67 family.</text>
</comment>